<proteinExistence type="predicted"/>
<feature type="compositionally biased region" description="Polar residues" evidence="1">
    <location>
        <begin position="138"/>
        <end position="148"/>
    </location>
</feature>
<name>A0A316VJK8_9BASI</name>
<feature type="compositionally biased region" description="Acidic residues" evidence="1">
    <location>
        <begin position="205"/>
        <end position="217"/>
    </location>
</feature>
<feature type="region of interest" description="Disordered" evidence="1">
    <location>
        <begin position="203"/>
        <end position="240"/>
    </location>
</feature>
<keyword evidence="3" id="KW-1185">Reference proteome</keyword>
<feature type="region of interest" description="Disordered" evidence="1">
    <location>
        <begin position="138"/>
        <end position="190"/>
    </location>
</feature>
<evidence type="ECO:0000313" key="2">
    <source>
        <dbReference type="EMBL" id="PWN37789.1"/>
    </source>
</evidence>
<dbReference type="RefSeq" id="XP_025358091.1">
    <property type="nucleotide sequence ID" value="XM_025497580.1"/>
</dbReference>
<evidence type="ECO:0000313" key="3">
    <source>
        <dbReference type="Proteomes" id="UP000245771"/>
    </source>
</evidence>
<dbReference type="GeneID" id="37019361"/>
<reference evidence="2 3" key="1">
    <citation type="journal article" date="2018" name="Mol. Biol. Evol.">
        <title>Broad Genomic Sampling Reveals a Smut Pathogenic Ancestry of the Fungal Clade Ustilaginomycotina.</title>
        <authorList>
            <person name="Kijpornyongpan T."/>
            <person name="Mondo S.J."/>
            <person name="Barry K."/>
            <person name="Sandor L."/>
            <person name="Lee J."/>
            <person name="Lipzen A."/>
            <person name="Pangilinan J."/>
            <person name="LaButti K."/>
            <person name="Hainaut M."/>
            <person name="Henrissat B."/>
            <person name="Grigoriev I.V."/>
            <person name="Spatafora J.W."/>
            <person name="Aime M.C."/>
        </authorList>
    </citation>
    <scope>NUCLEOTIDE SEQUENCE [LARGE SCALE GENOMIC DNA]</scope>
    <source>
        <strain evidence="2 3">MCA 3882</strain>
    </source>
</reference>
<dbReference type="EMBL" id="KZ819602">
    <property type="protein sequence ID" value="PWN37789.1"/>
    <property type="molecule type" value="Genomic_DNA"/>
</dbReference>
<feature type="compositionally biased region" description="Polar residues" evidence="1">
    <location>
        <begin position="156"/>
        <end position="170"/>
    </location>
</feature>
<protein>
    <submittedName>
        <fullName evidence="2">Uncharacterized protein</fullName>
    </submittedName>
</protein>
<dbReference type="Proteomes" id="UP000245771">
    <property type="component" value="Unassembled WGS sequence"/>
</dbReference>
<accession>A0A316VJK8</accession>
<evidence type="ECO:0000256" key="1">
    <source>
        <dbReference type="SAM" id="MobiDB-lite"/>
    </source>
</evidence>
<gene>
    <name evidence="2" type="ORF">FA14DRAFT_153145</name>
</gene>
<dbReference type="InParanoid" id="A0A316VJK8"/>
<sequence>MADSNAYPAWIDAKTEITDAHPIPFVKFKLAIPFPNFKSRDRLWITDDNFLITYICDPGDIAQNARKARNIKVRFALSKIVDVAMTQREGIFIITIECSTEIIVAKRQKLGKILFFFFRDADKAVELKNIIRSNSENIRLSSSPTSSDDGAGTADPRSSQLATRNGNNGSIHPGANGSHPGANGSTSRSVTFTQGAPQIIAEESDKGDDDDDHDDDQTLVLPFGTQIPRRRASSLPTTTQPKVPTILQENTNLFPQPDHEDDVQDLLQYEEVRDLQATVEALAIQAGKKWVKDQKRVHEKQKMLHKIFWQKVEEGKRAREKELHTIGKAFVDKVPSAVRKSKSFHQTLQNGFTTFPNITRSITHAIEAMEKESMSLATLKPNFDD</sequence>
<organism evidence="2 3">
    <name type="scientific">Meira miltonrushii</name>
    <dbReference type="NCBI Taxonomy" id="1280837"/>
    <lineage>
        <taxon>Eukaryota</taxon>
        <taxon>Fungi</taxon>
        <taxon>Dikarya</taxon>
        <taxon>Basidiomycota</taxon>
        <taxon>Ustilaginomycotina</taxon>
        <taxon>Exobasidiomycetes</taxon>
        <taxon>Exobasidiales</taxon>
        <taxon>Brachybasidiaceae</taxon>
        <taxon>Meira</taxon>
    </lineage>
</organism>
<dbReference type="AlphaFoldDB" id="A0A316VJK8"/>